<dbReference type="AlphaFoldDB" id="A0A2Z2HY48"/>
<reference evidence="3" key="1">
    <citation type="submission" date="2017-02" db="EMBL/GenBank/DDBJ databases">
        <title>Natronthermophilus aegyptiacus gen. nov.,sp. nov., an aerobic, extremely halophilic alkalithermophilic archaeon isolated from the athalassohaline Wadi An Natrun, Egypt.</title>
        <authorList>
            <person name="Zhao B."/>
        </authorList>
    </citation>
    <scope>NUCLEOTIDE SEQUENCE [LARGE SCALE GENOMIC DNA]</scope>
    <source>
        <strain evidence="3">JW/NM-HA 15</strain>
    </source>
</reference>
<feature type="transmembrane region" description="Helical" evidence="1">
    <location>
        <begin position="21"/>
        <end position="40"/>
    </location>
</feature>
<protein>
    <submittedName>
        <fullName evidence="2">Uncharacterized protein</fullName>
    </submittedName>
</protein>
<name>A0A2Z2HY48_9EURY</name>
<keyword evidence="1" id="KW-0472">Membrane</keyword>
<proteinExistence type="predicted"/>
<sequence length="94" mass="10265">MPSKTVFDSNWSSNIFEKPKGWPYNAVLLFAAALSFFLMYTRETGAWMTLGFIFIVFAIGESIPSERTSLAGAIRVGGLGLVVLVAVIIDFGLK</sequence>
<gene>
    <name evidence="2" type="ORF">B1756_13455</name>
</gene>
<dbReference type="InterPro" id="IPR058324">
    <property type="entry name" value="DUF8011"/>
</dbReference>
<evidence type="ECO:0000313" key="2">
    <source>
        <dbReference type="EMBL" id="ARS91853.1"/>
    </source>
</evidence>
<evidence type="ECO:0000256" key="1">
    <source>
        <dbReference type="SAM" id="Phobius"/>
    </source>
</evidence>
<feature type="transmembrane region" description="Helical" evidence="1">
    <location>
        <begin position="76"/>
        <end position="93"/>
    </location>
</feature>
<keyword evidence="1" id="KW-0812">Transmembrane</keyword>
<accession>A0A2Z2HY48</accession>
<organism evidence="2 3">
    <name type="scientific">Natrarchaeobaculum aegyptiacum</name>
    <dbReference type="NCBI Taxonomy" id="745377"/>
    <lineage>
        <taxon>Archaea</taxon>
        <taxon>Methanobacteriati</taxon>
        <taxon>Methanobacteriota</taxon>
        <taxon>Stenosarchaea group</taxon>
        <taxon>Halobacteria</taxon>
        <taxon>Halobacteriales</taxon>
        <taxon>Natrialbaceae</taxon>
        <taxon>Natrarchaeobaculum</taxon>
    </lineage>
</organism>
<feature type="transmembrane region" description="Helical" evidence="1">
    <location>
        <begin position="46"/>
        <end position="64"/>
    </location>
</feature>
<dbReference type="KEGG" id="naj:B1756_13455"/>
<keyword evidence="1" id="KW-1133">Transmembrane helix</keyword>
<evidence type="ECO:0000313" key="3">
    <source>
        <dbReference type="Proteomes" id="UP000250088"/>
    </source>
</evidence>
<dbReference type="Pfam" id="PF26041">
    <property type="entry name" value="DUF8011"/>
    <property type="match status" value="1"/>
</dbReference>
<dbReference type="EMBL" id="CP019893">
    <property type="protein sequence ID" value="ARS91853.1"/>
    <property type="molecule type" value="Genomic_DNA"/>
</dbReference>
<dbReference type="Proteomes" id="UP000250088">
    <property type="component" value="Chromosome"/>
</dbReference>
<keyword evidence="3" id="KW-1185">Reference proteome</keyword>